<dbReference type="Proteomes" id="UP000784294">
    <property type="component" value="Unassembled WGS sequence"/>
</dbReference>
<evidence type="ECO:0000256" key="1">
    <source>
        <dbReference type="ARBA" id="ARBA00022884"/>
    </source>
</evidence>
<evidence type="ECO:0000313" key="5">
    <source>
        <dbReference type="Proteomes" id="UP000784294"/>
    </source>
</evidence>
<feature type="compositionally biased region" description="Basic and acidic residues" evidence="2">
    <location>
        <begin position="59"/>
        <end position="75"/>
    </location>
</feature>
<gene>
    <name evidence="4" type="ORF">PXEA_LOCUS4997</name>
</gene>
<dbReference type="PANTHER" id="PTHR23140">
    <property type="entry name" value="RNA PROCESSING PROTEIN LD23810P"/>
    <property type="match status" value="1"/>
</dbReference>
<dbReference type="Gene3D" id="1.25.40.90">
    <property type="match status" value="1"/>
</dbReference>
<protein>
    <recommendedName>
        <fullName evidence="3">CID domain-containing protein</fullName>
    </recommendedName>
</protein>
<comment type="caution">
    <text evidence="4">The sequence shown here is derived from an EMBL/GenBank/DDBJ whole genome shotgun (WGS) entry which is preliminary data.</text>
</comment>
<dbReference type="PANTHER" id="PTHR23140:SF0">
    <property type="entry name" value="U2 SNRNP-ASSOCIATED SURP MOTIF-CONTAINING PROTEIN"/>
    <property type="match status" value="1"/>
</dbReference>
<keyword evidence="1" id="KW-0694">RNA-binding</keyword>
<evidence type="ECO:0000259" key="3">
    <source>
        <dbReference type="PROSITE" id="PS51391"/>
    </source>
</evidence>
<dbReference type="InterPro" id="IPR051485">
    <property type="entry name" value="SR-CTD_assoc_factor"/>
</dbReference>
<dbReference type="PROSITE" id="PS51391">
    <property type="entry name" value="CID"/>
    <property type="match status" value="1"/>
</dbReference>
<feature type="compositionally biased region" description="Basic and acidic residues" evidence="2">
    <location>
        <begin position="289"/>
        <end position="303"/>
    </location>
</feature>
<dbReference type="InterPro" id="IPR006569">
    <property type="entry name" value="CID_dom"/>
</dbReference>
<dbReference type="GO" id="GO:0003723">
    <property type="term" value="F:RNA binding"/>
    <property type="evidence" value="ECO:0007669"/>
    <property type="project" value="UniProtKB-KW"/>
</dbReference>
<dbReference type="InterPro" id="IPR008942">
    <property type="entry name" value="ENTH_VHS"/>
</dbReference>
<keyword evidence="5" id="KW-1185">Reference proteome</keyword>
<organism evidence="4 5">
    <name type="scientific">Protopolystoma xenopodis</name>
    <dbReference type="NCBI Taxonomy" id="117903"/>
    <lineage>
        <taxon>Eukaryota</taxon>
        <taxon>Metazoa</taxon>
        <taxon>Spiralia</taxon>
        <taxon>Lophotrochozoa</taxon>
        <taxon>Platyhelminthes</taxon>
        <taxon>Monogenea</taxon>
        <taxon>Polyopisthocotylea</taxon>
        <taxon>Polystomatidea</taxon>
        <taxon>Polystomatidae</taxon>
        <taxon>Protopolystoma</taxon>
    </lineage>
</organism>
<dbReference type="OrthoDB" id="377209at2759"/>
<feature type="region of interest" description="Disordered" evidence="2">
    <location>
        <begin position="289"/>
        <end position="313"/>
    </location>
</feature>
<accession>A0A448WH00</accession>
<evidence type="ECO:0000256" key="2">
    <source>
        <dbReference type="SAM" id="MobiDB-lite"/>
    </source>
</evidence>
<evidence type="ECO:0000313" key="4">
    <source>
        <dbReference type="EMBL" id="VEL11557.1"/>
    </source>
</evidence>
<proteinExistence type="predicted"/>
<feature type="region of interest" description="Disordered" evidence="2">
    <location>
        <begin position="59"/>
        <end position="85"/>
    </location>
</feature>
<sequence length="368" mass="42819">MGFEMKLGWGKAVPIPVQPVYIPPPLLEVMKPPPPSGLPFNAQPREWLKSVRDSLKERAKMISKSTDSDRDKDEAPPPAPDRTPFDIYQMPKEEFNLVLRNAIVKVVIPSDRFLFDYQAADHIYYRWKIWSILHGESVNKWSTEEFRMYEFGPLWRPPLTGFYTTGMPEEMVEPDDYPYAPGFVPPPSSRPVEEEDEEREPSRSDRRRRREEDASRRCRLTEAQRGRLNQMIRQLTPERQSVGDLMVWCLEHADSAADITDCLIDSLLNAKFCPVSTHLDVIEKNIEKDSKTDGEKKSDGIKSDEEEEDESYKGPEVITIPKIIARLYLASDILYNSCAKSVYLFIFLDTNIRDLELKKWMRLFMRYC</sequence>
<dbReference type="GO" id="GO:0005634">
    <property type="term" value="C:nucleus"/>
    <property type="evidence" value="ECO:0007669"/>
    <property type="project" value="TreeGrafter"/>
</dbReference>
<dbReference type="EMBL" id="CAAALY010012143">
    <property type="protein sequence ID" value="VEL11557.1"/>
    <property type="molecule type" value="Genomic_DNA"/>
</dbReference>
<dbReference type="AlphaFoldDB" id="A0A448WH00"/>
<feature type="domain" description="CID" evidence="3">
    <location>
        <begin position="220"/>
        <end position="368"/>
    </location>
</feature>
<name>A0A448WH00_9PLAT</name>
<feature type="compositionally biased region" description="Basic and acidic residues" evidence="2">
    <location>
        <begin position="200"/>
        <end position="218"/>
    </location>
</feature>
<feature type="region of interest" description="Disordered" evidence="2">
    <location>
        <begin position="174"/>
        <end position="218"/>
    </location>
</feature>
<reference evidence="4" key="1">
    <citation type="submission" date="2018-11" db="EMBL/GenBank/DDBJ databases">
        <authorList>
            <consortium name="Pathogen Informatics"/>
        </authorList>
    </citation>
    <scope>NUCLEOTIDE SEQUENCE</scope>
</reference>